<organism evidence="2 3">
    <name type="scientific">Terrabacter aerolatus</name>
    <dbReference type="NCBI Taxonomy" id="422442"/>
    <lineage>
        <taxon>Bacteria</taxon>
        <taxon>Bacillati</taxon>
        <taxon>Actinomycetota</taxon>
        <taxon>Actinomycetes</taxon>
        <taxon>Micrococcales</taxon>
        <taxon>Intrasporangiaceae</taxon>
        <taxon>Terrabacter</taxon>
    </lineage>
</organism>
<gene>
    <name evidence="2" type="ORF">TAE01_23280</name>
</gene>
<protein>
    <recommendedName>
        <fullName evidence="1">Bacterial Ig-like domain-containing protein</fullName>
    </recommendedName>
</protein>
<name>A0A512D229_9MICO</name>
<dbReference type="Gene3D" id="2.60.40.10">
    <property type="entry name" value="Immunoglobulins"/>
    <property type="match status" value="3"/>
</dbReference>
<feature type="domain" description="Bacterial Ig-like" evidence="1">
    <location>
        <begin position="88"/>
        <end position="180"/>
    </location>
</feature>
<feature type="domain" description="Bacterial Ig-like" evidence="1">
    <location>
        <begin position="188"/>
        <end position="281"/>
    </location>
</feature>
<evidence type="ECO:0000313" key="3">
    <source>
        <dbReference type="Proteomes" id="UP000321534"/>
    </source>
</evidence>
<keyword evidence="3" id="KW-1185">Reference proteome</keyword>
<dbReference type="EMBL" id="BJYX01000011">
    <property type="protein sequence ID" value="GEO30518.1"/>
    <property type="molecule type" value="Genomic_DNA"/>
</dbReference>
<proteinExistence type="predicted"/>
<evidence type="ECO:0000259" key="1">
    <source>
        <dbReference type="Pfam" id="PF16640"/>
    </source>
</evidence>
<dbReference type="InterPro" id="IPR013783">
    <property type="entry name" value="Ig-like_fold"/>
</dbReference>
<dbReference type="AlphaFoldDB" id="A0A512D229"/>
<comment type="caution">
    <text evidence="2">The sequence shown here is derived from an EMBL/GenBank/DDBJ whole genome shotgun (WGS) entry which is preliminary data.</text>
</comment>
<dbReference type="Proteomes" id="UP000321534">
    <property type="component" value="Unassembled WGS sequence"/>
</dbReference>
<feature type="domain" description="Bacterial Ig-like" evidence="1">
    <location>
        <begin position="2"/>
        <end position="77"/>
    </location>
</feature>
<dbReference type="Pfam" id="PF16640">
    <property type="entry name" value="Big_3_5"/>
    <property type="match status" value="3"/>
</dbReference>
<reference evidence="2 3" key="1">
    <citation type="submission" date="2019-07" db="EMBL/GenBank/DDBJ databases">
        <title>Whole genome shotgun sequence of Terrabacter aerolatus NBRC 106305.</title>
        <authorList>
            <person name="Hosoyama A."/>
            <person name="Uohara A."/>
            <person name="Ohji S."/>
            <person name="Ichikawa N."/>
        </authorList>
    </citation>
    <scope>NUCLEOTIDE SEQUENCE [LARGE SCALE GENOMIC DNA]</scope>
    <source>
        <strain evidence="2 3">NBRC 106305</strain>
    </source>
</reference>
<dbReference type="GO" id="GO:0005975">
    <property type="term" value="P:carbohydrate metabolic process"/>
    <property type="evidence" value="ECO:0007669"/>
    <property type="project" value="UniProtKB-ARBA"/>
</dbReference>
<dbReference type="InterPro" id="IPR032109">
    <property type="entry name" value="Big_3_5"/>
</dbReference>
<evidence type="ECO:0000313" key="2">
    <source>
        <dbReference type="EMBL" id="GEO30518.1"/>
    </source>
</evidence>
<sequence length="406" mass="38367">MTLTATVTAGNGTPTGTVVFRDGGSAISCSGGTQTLGSGTATCSTTWSSAGTRSLTAAYAGSAPYAASSSSVVGQVVNAASTTTRVASSTSPSVVGQSVTYTATVSAPAPGGGVPSGTVTFRDGGSTITCAGGATQTLSSGTATCVVASGSAGTHSITAVYAGSTNHIASTSSATSQVVNPASTTTSLTSSAGSVTPGQSLILTATVVAVAPGGGVPTGSVTFKDGATTLSCASGTQTLDASGVATCTTSFATTGSRTITATYAGSSNYGTSTSAGVSESVVNASASGLGFSGVTVDGSAQTPTCTGTPGSGYSCSVTGGNNAVLSATVGFVDRAGNPVAYNSATETISWTTTGKTAGSGTVTVAPNTTTSTSSVSATKKGSNPASITVTFKTAAGATWSATLNLS</sequence>
<accession>A0A512D229</accession>